<accession>A0A5C4J5Q5</accession>
<gene>
    <name evidence="2" type="ORF">ETD83_28925</name>
</gene>
<keyword evidence="3" id="KW-1185">Reference proteome</keyword>
<protein>
    <recommendedName>
        <fullName evidence="4">Lipoprotein</fullName>
    </recommendedName>
</protein>
<sequence>MAHRLLPIALLSTAAAVTACGGGGERARPVHGTAPAEIAGVGYTADQLAQALLVRVPGYRRAGEPDSGEYGTLKAVQNAARLQRDTVLDKPQCGPGRPGADVAADVPAALVTFAKKGMTVTETLMGLPAADAEKQVNARVPADCLRFRTKVGSHRAEHRVVETPKGEIGEGSRTVGVATVSGNARTRTWYVVFRGRHYLATITLHGPTATHTEAERLARASRLQAGRILP</sequence>
<dbReference type="EMBL" id="VCKW01000184">
    <property type="protein sequence ID" value="TMQ91876.1"/>
    <property type="molecule type" value="Genomic_DNA"/>
</dbReference>
<dbReference type="Proteomes" id="UP000309174">
    <property type="component" value="Unassembled WGS sequence"/>
</dbReference>
<keyword evidence="1" id="KW-0732">Signal</keyword>
<evidence type="ECO:0008006" key="4">
    <source>
        <dbReference type="Google" id="ProtNLM"/>
    </source>
</evidence>
<dbReference type="OrthoDB" id="3473354at2"/>
<dbReference type="PROSITE" id="PS51257">
    <property type="entry name" value="PROKAR_LIPOPROTEIN"/>
    <property type="match status" value="1"/>
</dbReference>
<proteinExistence type="predicted"/>
<feature type="signal peptide" evidence="1">
    <location>
        <begin position="1"/>
        <end position="19"/>
    </location>
</feature>
<organism evidence="2 3">
    <name type="scientific">Actinomadura soli</name>
    <dbReference type="NCBI Taxonomy" id="2508997"/>
    <lineage>
        <taxon>Bacteria</taxon>
        <taxon>Bacillati</taxon>
        <taxon>Actinomycetota</taxon>
        <taxon>Actinomycetes</taxon>
        <taxon>Streptosporangiales</taxon>
        <taxon>Thermomonosporaceae</taxon>
        <taxon>Actinomadura</taxon>
    </lineage>
</organism>
<reference evidence="2 3" key="1">
    <citation type="submission" date="2019-05" db="EMBL/GenBank/DDBJ databases">
        <title>Draft genome sequence of Actinomadura sp. 14C53.</title>
        <authorList>
            <person name="Saricaoglu S."/>
            <person name="Isik K."/>
        </authorList>
    </citation>
    <scope>NUCLEOTIDE SEQUENCE [LARGE SCALE GENOMIC DNA]</scope>
    <source>
        <strain evidence="2 3">14C53</strain>
    </source>
</reference>
<comment type="caution">
    <text evidence="2">The sequence shown here is derived from an EMBL/GenBank/DDBJ whole genome shotgun (WGS) entry which is preliminary data.</text>
</comment>
<evidence type="ECO:0000256" key="1">
    <source>
        <dbReference type="SAM" id="SignalP"/>
    </source>
</evidence>
<dbReference type="RefSeq" id="WP_138648376.1">
    <property type="nucleotide sequence ID" value="NZ_VCKW01000184.1"/>
</dbReference>
<name>A0A5C4J5Q5_9ACTN</name>
<feature type="chain" id="PRO_5038874578" description="Lipoprotein" evidence="1">
    <location>
        <begin position="20"/>
        <end position="230"/>
    </location>
</feature>
<evidence type="ECO:0000313" key="2">
    <source>
        <dbReference type="EMBL" id="TMQ91876.1"/>
    </source>
</evidence>
<dbReference type="AlphaFoldDB" id="A0A5C4J5Q5"/>
<evidence type="ECO:0000313" key="3">
    <source>
        <dbReference type="Proteomes" id="UP000309174"/>
    </source>
</evidence>